<dbReference type="PANTHER" id="PTHR43777:SF1">
    <property type="entry name" value="MOLYBDENUM COFACTOR CYTIDYLYLTRANSFERASE"/>
    <property type="match status" value="1"/>
</dbReference>
<dbReference type="RefSeq" id="WP_378488091.1">
    <property type="nucleotide sequence ID" value="NZ_JBHUFB010000022.1"/>
</dbReference>
<accession>A0ABW4PAT6</accession>
<gene>
    <name evidence="2" type="ORF">ACFSJG_25740</name>
</gene>
<dbReference type="EMBL" id="JBHUFB010000022">
    <property type="protein sequence ID" value="MFD1815631.1"/>
    <property type="molecule type" value="Genomic_DNA"/>
</dbReference>
<evidence type="ECO:0000259" key="1">
    <source>
        <dbReference type="Pfam" id="PF12804"/>
    </source>
</evidence>
<keyword evidence="3" id="KW-1185">Reference proteome</keyword>
<name>A0ABW4PAT6_9NOCA</name>
<dbReference type="Pfam" id="PF12804">
    <property type="entry name" value="NTP_transf_3"/>
    <property type="match status" value="1"/>
</dbReference>
<proteinExistence type="predicted"/>
<keyword evidence="2" id="KW-0808">Transferase</keyword>
<dbReference type="PANTHER" id="PTHR43777">
    <property type="entry name" value="MOLYBDENUM COFACTOR CYTIDYLYLTRANSFERASE"/>
    <property type="match status" value="1"/>
</dbReference>
<dbReference type="Gene3D" id="3.90.550.10">
    <property type="entry name" value="Spore Coat Polysaccharide Biosynthesis Protein SpsA, Chain A"/>
    <property type="match status" value="1"/>
</dbReference>
<dbReference type="InterPro" id="IPR029044">
    <property type="entry name" value="Nucleotide-diphossugar_trans"/>
</dbReference>
<feature type="domain" description="MobA-like NTP transferase" evidence="1">
    <location>
        <begin position="12"/>
        <end position="168"/>
    </location>
</feature>
<protein>
    <submittedName>
        <fullName evidence="2">NTP transferase domain-containing protein</fullName>
    </submittedName>
</protein>
<evidence type="ECO:0000313" key="2">
    <source>
        <dbReference type="EMBL" id="MFD1815631.1"/>
    </source>
</evidence>
<dbReference type="GO" id="GO:0016740">
    <property type="term" value="F:transferase activity"/>
    <property type="evidence" value="ECO:0007669"/>
    <property type="project" value="UniProtKB-KW"/>
</dbReference>
<sequence length="196" mass="20367">MTVDPSHRRATGVLLAAGAGARYGEPKVLSHHGLWLDSAVTALRRGGCDRVLVVLGAATPPLPRCAEAVFAPNWAVGVSESLRAGLSAAADDPGTDFAVVHLVDLPDVGSPVVARVLGAATRSPGGLARAWFGERPGHPVVLARRHWNAVSESAVGDSGAREYLREHDSLVLRVPCGDLATGADRDHPTGFERAPG</sequence>
<dbReference type="SUPFAM" id="SSF53448">
    <property type="entry name" value="Nucleotide-diphospho-sugar transferases"/>
    <property type="match status" value="1"/>
</dbReference>
<dbReference type="InterPro" id="IPR025877">
    <property type="entry name" value="MobA-like_NTP_Trfase"/>
</dbReference>
<reference evidence="3" key="1">
    <citation type="journal article" date="2019" name="Int. J. Syst. Evol. Microbiol.">
        <title>The Global Catalogue of Microorganisms (GCM) 10K type strain sequencing project: providing services to taxonomists for standard genome sequencing and annotation.</title>
        <authorList>
            <consortium name="The Broad Institute Genomics Platform"/>
            <consortium name="The Broad Institute Genome Sequencing Center for Infectious Disease"/>
            <person name="Wu L."/>
            <person name="Ma J."/>
        </authorList>
    </citation>
    <scope>NUCLEOTIDE SEQUENCE [LARGE SCALE GENOMIC DNA]</scope>
    <source>
        <strain evidence="3">DT72</strain>
    </source>
</reference>
<evidence type="ECO:0000313" key="3">
    <source>
        <dbReference type="Proteomes" id="UP001597286"/>
    </source>
</evidence>
<comment type="caution">
    <text evidence="2">The sequence shown here is derived from an EMBL/GenBank/DDBJ whole genome shotgun (WGS) entry which is preliminary data.</text>
</comment>
<dbReference type="Proteomes" id="UP001597286">
    <property type="component" value="Unassembled WGS sequence"/>
</dbReference>
<organism evidence="2 3">
    <name type="scientific">Rhodococcus gannanensis</name>
    <dbReference type="NCBI Taxonomy" id="1960308"/>
    <lineage>
        <taxon>Bacteria</taxon>
        <taxon>Bacillati</taxon>
        <taxon>Actinomycetota</taxon>
        <taxon>Actinomycetes</taxon>
        <taxon>Mycobacteriales</taxon>
        <taxon>Nocardiaceae</taxon>
        <taxon>Rhodococcus</taxon>
    </lineage>
</organism>